<dbReference type="AlphaFoldDB" id="A0A0F8VUD4"/>
<dbReference type="InterPro" id="IPR020301">
    <property type="entry name" value="Mrx7"/>
</dbReference>
<dbReference type="OrthoDB" id="4138121at2759"/>
<accession>A0A0F8VUD4</accession>
<evidence type="ECO:0000313" key="3">
    <source>
        <dbReference type="Proteomes" id="UP000034291"/>
    </source>
</evidence>
<dbReference type="Pfam" id="PF10906">
    <property type="entry name" value="Mrx7"/>
    <property type="match status" value="1"/>
</dbReference>
<keyword evidence="3" id="KW-1185">Reference proteome</keyword>
<organism evidence="2 3">
    <name type="scientific">Aspergillus rambellii</name>
    <dbReference type="NCBI Taxonomy" id="308745"/>
    <lineage>
        <taxon>Eukaryota</taxon>
        <taxon>Fungi</taxon>
        <taxon>Dikarya</taxon>
        <taxon>Ascomycota</taxon>
        <taxon>Pezizomycotina</taxon>
        <taxon>Eurotiomycetes</taxon>
        <taxon>Eurotiomycetidae</taxon>
        <taxon>Eurotiales</taxon>
        <taxon>Aspergillaceae</taxon>
        <taxon>Aspergillus</taxon>
        <taxon>Aspergillus subgen. Nidulantes</taxon>
    </lineage>
</organism>
<keyword evidence="1" id="KW-0732">Signal</keyword>
<feature type="chain" id="PRO_5002528980" evidence="1">
    <location>
        <begin position="22"/>
        <end position="83"/>
    </location>
</feature>
<proteinExistence type="predicted"/>
<name>A0A0F8VUD4_9EURO</name>
<sequence length="83" mass="9680">MVLRWFGLRAFEVWLTARLLGSPTFHRLVGSVHRKVQHIRHGVPPEEMGGTKLENNGPGIKRFLEYFREEIKDQFKGKPPNKL</sequence>
<gene>
    <name evidence="2" type="ORF">ARAM_003505</name>
</gene>
<evidence type="ECO:0000256" key="1">
    <source>
        <dbReference type="SAM" id="SignalP"/>
    </source>
</evidence>
<dbReference type="Proteomes" id="UP000034291">
    <property type="component" value="Unassembled WGS sequence"/>
</dbReference>
<evidence type="ECO:0000313" key="2">
    <source>
        <dbReference type="EMBL" id="KKK26861.1"/>
    </source>
</evidence>
<feature type="signal peptide" evidence="1">
    <location>
        <begin position="1"/>
        <end position="21"/>
    </location>
</feature>
<comment type="caution">
    <text evidence="2">The sequence shown here is derived from an EMBL/GenBank/DDBJ whole genome shotgun (WGS) entry which is preliminary data.</text>
</comment>
<reference evidence="2 3" key="1">
    <citation type="submission" date="2015-02" db="EMBL/GenBank/DDBJ databases">
        <title>Draft Genome Sequences of Two Closely-Related Aflatoxigenic Aspergillus Species Obtained from the Cote d'Ivoire.</title>
        <authorList>
            <person name="Moore G.G."/>
            <person name="Beltz S.B."/>
            <person name="Mack B.M."/>
        </authorList>
    </citation>
    <scope>NUCLEOTIDE SEQUENCE [LARGE SCALE GENOMIC DNA]</scope>
    <source>
        <strain evidence="2 3">SRRC1468</strain>
    </source>
</reference>
<protein>
    <submittedName>
        <fullName evidence="2">Uncharacterized protein</fullName>
    </submittedName>
</protein>
<dbReference type="EMBL" id="JZBS01000210">
    <property type="protein sequence ID" value="KKK26861.1"/>
    <property type="molecule type" value="Genomic_DNA"/>
</dbReference>